<reference evidence="1" key="1">
    <citation type="submission" date="2020-09" db="EMBL/GenBank/DDBJ databases">
        <title>Genome-Enabled Discovery of Anthraquinone Biosynthesis in Senna tora.</title>
        <authorList>
            <person name="Kang S.-H."/>
            <person name="Pandey R.P."/>
            <person name="Lee C.-M."/>
            <person name="Sim J.-S."/>
            <person name="Jeong J.-T."/>
            <person name="Choi B.-S."/>
            <person name="Jung M."/>
            <person name="Ginzburg D."/>
            <person name="Zhao K."/>
            <person name="Won S.Y."/>
            <person name="Oh T.-J."/>
            <person name="Yu Y."/>
            <person name="Kim N.-H."/>
            <person name="Lee O.R."/>
            <person name="Lee T.-H."/>
            <person name="Bashyal P."/>
            <person name="Kim T.-S."/>
            <person name="Lee W.-H."/>
            <person name="Kawkins C."/>
            <person name="Kim C.-K."/>
            <person name="Kim J.S."/>
            <person name="Ahn B.O."/>
            <person name="Rhee S.Y."/>
            <person name="Sohng J.K."/>
        </authorList>
    </citation>
    <scope>NUCLEOTIDE SEQUENCE</scope>
    <source>
        <tissue evidence="1">Leaf</tissue>
    </source>
</reference>
<comment type="caution">
    <text evidence="1">The sequence shown here is derived from an EMBL/GenBank/DDBJ whole genome shotgun (WGS) entry which is preliminary data.</text>
</comment>
<evidence type="ECO:0000313" key="1">
    <source>
        <dbReference type="EMBL" id="KAF7835184.1"/>
    </source>
</evidence>
<gene>
    <name evidence="1" type="ORF">G2W53_010043</name>
</gene>
<keyword evidence="2" id="KW-1185">Reference proteome</keyword>
<accession>A0A835C954</accession>
<sequence>MSPIRGLDPVGFPIQRERICLTHLCDNAFELVLLEFS</sequence>
<organism evidence="1 2">
    <name type="scientific">Senna tora</name>
    <dbReference type="NCBI Taxonomy" id="362788"/>
    <lineage>
        <taxon>Eukaryota</taxon>
        <taxon>Viridiplantae</taxon>
        <taxon>Streptophyta</taxon>
        <taxon>Embryophyta</taxon>
        <taxon>Tracheophyta</taxon>
        <taxon>Spermatophyta</taxon>
        <taxon>Magnoliopsida</taxon>
        <taxon>eudicotyledons</taxon>
        <taxon>Gunneridae</taxon>
        <taxon>Pentapetalae</taxon>
        <taxon>rosids</taxon>
        <taxon>fabids</taxon>
        <taxon>Fabales</taxon>
        <taxon>Fabaceae</taxon>
        <taxon>Caesalpinioideae</taxon>
        <taxon>Cassia clade</taxon>
        <taxon>Senna</taxon>
    </lineage>
</organism>
<dbReference type="EMBL" id="JAAIUW010000004">
    <property type="protein sequence ID" value="KAF7835184.1"/>
    <property type="molecule type" value="Genomic_DNA"/>
</dbReference>
<protein>
    <submittedName>
        <fullName evidence="1">Uncharacterized protein</fullName>
    </submittedName>
</protein>
<dbReference type="Proteomes" id="UP000634136">
    <property type="component" value="Unassembled WGS sequence"/>
</dbReference>
<proteinExistence type="predicted"/>
<name>A0A835C954_9FABA</name>
<evidence type="ECO:0000313" key="2">
    <source>
        <dbReference type="Proteomes" id="UP000634136"/>
    </source>
</evidence>
<dbReference type="AlphaFoldDB" id="A0A835C954"/>